<dbReference type="InterPro" id="IPR011004">
    <property type="entry name" value="Trimer_LpxA-like_sf"/>
</dbReference>
<dbReference type="InterPro" id="IPR023917">
    <property type="entry name" value="Bifunctiontional_GlmU_bac-type"/>
</dbReference>
<evidence type="ECO:0000313" key="4">
    <source>
        <dbReference type="EMBL" id="KPL86442.1"/>
    </source>
</evidence>
<dbReference type="NCBIfam" id="TIGR03991">
    <property type="entry name" value="alt_bact_glmU"/>
    <property type="match status" value="1"/>
</dbReference>
<evidence type="ECO:0000313" key="6">
    <source>
        <dbReference type="Proteomes" id="UP000050502"/>
    </source>
</evidence>
<dbReference type="OrthoDB" id="9784832at2"/>
<evidence type="ECO:0000313" key="3">
    <source>
        <dbReference type="EMBL" id="GAP62281.1"/>
    </source>
</evidence>
<dbReference type="STRING" id="872965.SE16_14215"/>
<proteinExistence type="predicted"/>
<dbReference type="InParanoid" id="A0A0M8K7C7"/>
<dbReference type="Gene3D" id="2.160.10.10">
    <property type="entry name" value="Hexapeptide repeat proteins"/>
    <property type="match status" value="1"/>
</dbReference>
<sequence>MTELAFFEDAIARHFKPLTWTRPVYELRCGVFTIREKFERLYGRPATRLYARPHLTLALAERTGLPVNLHPTSGMVLLINGRWLPPPDVAQRIPLDGDEHVWVDEEGVVVAARLRADRLRALSAVTLGEDLHADPNPLGDLPTTPIAAEMLAWPWDLVVHNAAQIEADAAFYPLGTLLGAVHERAVLVAPERIFVAEGATIAPQVVLDATHGPIIIEAGAQVMANAVIEGPAVVGARSRVKIGAKIYEGTTIGPVCKVGGEVETSIFQAYSNKQHDGFLGHSVIGEWCNLGAHTTNSDLKNNYSRVRVWASGRFVDTGQQFVGCFIGDHTKTGIGLLINTGSVFGVACNLYGATMPPKFVPSFSWGTGSRLVEYRLEQALETAARVMARRNKTLTQAEADLLTYIFAATREERRYAAVVEQEA</sequence>
<keyword evidence="2" id="KW-0012">Acyltransferase</keyword>
<dbReference type="PANTHER" id="PTHR43584:SF9">
    <property type="entry name" value="TRANSFERASE HEXAPEPTIDE REPEAT CONTAINING PROTEIN"/>
    <property type="match status" value="1"/>
</dbReference>
<dbReference type="Proteomes" id="UP000050502">
    <property type="component" value="Unassembled WGS sequence"/>
</dbReference>
<dbReference type="PANTHER" id="PTHR43584">
    <property type="entry name" value="NUCLEOTIDYL TRANSFERASE"/>
    <property type="match status" value="1"/>
</dbReference>
<dbReference type="EMBL" id="BBZA01000038">
    <property type="protein sequence ID" value="GAP62281.1"/>
    <property type="molecule type" value="Genomic_DNA"/>
</dbReference>
<keyword evidence="1" id="KW-0808">Transferase</keyword>
<keyword evidence="5" id="KW-1185">Reference proteome</keyword>
<reference evidence="3 5" key="1">
    <citation type="journal article" date="2015" name="Genome Announc.">
        <title>Draft Genome Sequence of a Heterotrophic Facultative Anaerobic Thermophilic Bacterium, Ardenticatena maritima Strain 110ST.</title>
        <authorList>
            <person name="Kawaichi S."/>
            <person name="Yoshida T."/>
            <person name="Sako Y."/>
            <person name="Nakamura R."/>
        </authorList>
    </citation>
    <scope>NUCLEOTIDE SEQUENCE [LARGE SCALE GENOMIC DNA]</scope>
    <source>
        <strain evidence="3 5">110S</strain>
    </source>
</reference>
<reference evidence="4 6" key="2">
    <citation type="submission" date="2015-07" db="EMBL/GenBank/DDBJ databases">
        <title>Whole genome sequence of Ardenticatena maritima DSM 23922.</title>
        <authorList>
            <person name="Hemp J."/>
            <person name="Ward L.M."/>
            <person name="Pace L.A."/>
            <person name="Fischer W.W."/>
        </authorList>
    </citation>
    <scope>NUCLEOTIDE SEQUENCE [LARGE SCALE GENOMIC DNA]</scope>
    <source>
        <strain evidence="4 6">110S</strain>
    </source>
</reference>
<accession>A0A0M8K7C7</accession>
<gene>
    <name evidence="3" type="ORF">ARMA_0704</name>
    <name evidence="4" type="ORF">SE16_14215</name>
</gene>
<dbReference type="PATRIC" id="fig|872965.6.peg.2489"/>
<dbReference type="SUPFAM" id="SSF51161">
    <property type="entry name" value="Trimeric LpxA-like enzymes"/>
    <property type="match status" value="1"/>
</dbReference>
<dbReference type="GO" id="GO:0016746">
    <property type="term" value="F:acyltransferase activity"/>
    <property type="evidence" value="ECO:0007669"/>
    <property type="project" value="UniProtKB-KW"/>
</dbReference>
<organism evidence="3 5">
    <name type="scientific">Ardenticatena maritima</name>
    <dbReference type="NCBI Taxonomy" id="872965"/>
    <lineage>
        <taxon>Bacteria</taxon>
        <taxon>Bacillati</taxon>
        <taxon>Chloroflexota</taxon>
        <taxon>Ardenticatenia</taxon>
        <taxon>Ardenticatenales</taxon>
        <taxon>Ardenticatenaceae</taxon>
        <taxon>Ardenticatena</taxon>
    </lineage>
</organism>
<dbReference type="CDD" id="cd05635">
    <property type="entry name" value="LbH_unknown"/>
    <property type="match status" value="1"/>
</dbReference>
<dbReference type="RefSeq" id="WP_054492220.1">
    <property type="nucleotide sequence ID" value="NZ_BBZA01000038.1"/>
</dbReference>
<evidence type="ECO:0008006" key="7">
    <source>
        <dbReference type="Google" id="ProtNLM"/>
    </source>
</evidence>
<dbReference type="InterPro" id="IPR050065">
    <property type="entry name" value="GlmU-like"/>
</dbReference>
<reference evidence="5" key="3">
    <citation type="submission" date="2015-08" db="EMBL/GenBank/DDBJ databases">
        <title>Draft Genome Sequence of a Heterotrophic Facultative Anaerobic Bacterium Ardenticatena maritima Strain 110S.</title>
        <authorList>
            <person name="Kawaichi S."/>
            <person name="Yoshida T."/>
            <person name="Sako Y."/>
            <person name="Nakamura R."/>
        </authorList>
    </citation>
    <scope>NUCLEOTIDE SEQUENCE [LARGE SCALE GENOMIC DNA]</scope>
    <source>
        <strain evidence="5">110S</strain>
    </source>
</reference>
<dbReference type="AlphaFoldDB" id="A0A0M8K7C7"/>
<evidence type="ECO:0000313" key="5">
    <source>
        <dbReference type="Proteomes" id="UP000037784"/>
    </source>
</evidence>
<comment type="caution">
    <text evidence="3">The sequence shown here is derived from an EMBL/GenBank/DDBJ whole genome shotgun (WGS) entry which is preliminary data.</text>
</comment>
<dbReference type="Pfam" id="PF13562">
    <property type="entry name" value="NTP_transf_4"/>
    <property type="match status" value="1"/>
</dbReference>
<evidence type="ECO:0000256" key="1">
    <source>
        <dbReference type="ARBA" id="ARBA00022679"/>
    </source>
</evidence>
<name>A0A0M8K7C7_9CHLR</name>
<dbReference type="Proteomes" id="UP000037784">
    <property type="component" value="Unassembled WGS sequence"/>
</dbReference>
<protein>
    <recommendedName>
        <fullName evidence="7">Glucose-1-phosphate thymidylyltransferase</fullName>
    </recommendedName>
</protein>
<dbReference type="GO" id="GO:0016779">
    <property type="term" value="F:nucleotidyltransferase activity"/>
    <property type="evidence" value="ECO:0007669"/>
    <property type="project" value="UniProtKB-ARBA"/>
</dbReference>
<dbReference type="EMBL" id="LGKN01000009">
    <property type="protein sequence ID" value="KPL86442.1"/>
    <property type="molecule type" value="Genomic_DNA"/>
</dbReference>
<evidence type="ECO:0000256" key="2">
    <source>
        <dbReference type="ARBA" id="ARBA00023315"/>
    </source>
</evidence>